<evidence type="ECO:0000256" key="10">
    <source>
        <dbReference type="SAM" id="Phobius"/>
    </source>
</evidence>
<dbReference type="GO" id="GO:0010945">
    <property type="term" value="F:coenzyme A diphosphatase activity"/>
    <property type="evidence" value="ECO:0007669"/>
    <property type="project" value="InterPro"/>
</dbReference>
<keyword evidence="8" id="KW-0444">Lipid biosynthesis</keyword>
<evidence type="ECO:0000313" key="11">
    <source>
        <dbReference type="EMBL" id="KAF1985259.1"/>
    </source>
</evidence>
<keyword evidence="2 8" id="KW-0812">Transmembrane</keyword>
<keyword evidence="5 8" id="KW-1133">Transmembrane helix</keyword>
<reference evidence="11" key="1">
    <citation type="journal article" date="2020" name="Stud. Mycol.">
        <title>101 Dothideomycetes genomes: a test case for predicting lifestyles and emergence of pathogens.</title>
        <authorList>
            <person name="Haridas S."/>
            <person name="Albert R."/>
            <person name="Binder M."/>
            <person name="Bloem J."/>
            <person name="Labutti K."/>
            <person name="Salamov A."/>
            <person name="Andreopoulos B."/>
            <person name="Baker S."/>
            <person name="Barry K."/>
            <person name="Bills G."/>
            <person name="Bluhm B."/>
            <person name="Cannon C."/>
            <person name="Castanera R."/>
            <person name="Culley D."/>
            <person name="Daum C."/>
            <person name="Ezra D."/>
            <person name="Gonzalez J."/>
            <person name="Henrissat B."/>
            <person name="Kuo A."/>
            <person name="Liang C."/>
            <person name="Lipzen A."/>
            <person name="Lutzoni F."/>
            <person name="Magnuson J."/>
            <person name="Mondo S."/>
            <person name="Nolan M."/>
            <person name="Ohm R."/>
            <person name="Pangilinan J."/>
            <person name="Park H.-J."/>
            <person name="Ramirez L."/>
            <person name="Alfaro M."/>
            <person name="Sun H."/>
            <person name="Tritt A."/>
            <person name="Yoshinaga Y."/>
            <person name="Zwiers L.-H."/>
            <person name="Turgeon B."/>
            <person name="Goodwin S."/>
            <person name="Spatafora J."/>
            <person name="Crous P."/>
            <person name="Grigoriev I."/>
        </authorList>
    </citation>
    <scope>NUCLEOTIDE SEQUENCE</scope>
    <source>
        <strain evidence="11">CBS 113979</strain>
    </source>
</reference>
<keyword evidence="12" id="KW-1185">Reference proteome</keyword>
<comment type="catalytic activity">
    <reaction evidence="8">
        <text>(5Z,8Z,11Z,14Z)-eicosatetraenoyl-CoA + H2O = S-(5Z,8Z,11Z,14Z-eicosatetraenoyl)-4'-phosphopantetheine + adenosine 3',5'-bisphosphate + 2 H(+)</text>
        <dbReference type="Rhea" id="RHEA:65568"/>
        <dbReference type="ChEBI" id="CHEBI:15377"/>
        <dbReference type="ChEBI" id="CHEBI:15378"/>
        <dbReference type="ChEBI" id="CHEBI:57368"/>
        <dbReference type="ChEBI" id="CHEBI:58343"/>
        <dbReference type="ChEBI" id="CHEBI:156554"/>
    </reaction>
</comment>
<dbReference type="AlphaFoldDB" id="A0A6G1GWX9"/>
<evidence type="ECO:0000256" key="3">
    <source>
        <dbReference type="ARBA" id="ARBA00022801"/>
    </source>
</evidence>
<feature type="transmembrane region" description="Helical" evidence="10">
    <location>
        <begin position="126"/>
        <end position="144"/>
    </location>
</feature>
<evidence type="ECO:0000256" key="2">
    <source>
        <dbReference type="ARBA" id="ARBA00022692"/>
    </source>
</evidence>
<dbReference type="Pfam" id="PF10261">
    <property type="entry name" value="FIT"/>
    <property type="match status" value="1"/>
</dbReference>
<feature type="compositionally biased region" description="Polar residues" evidence="9">
    <location>
        <begin position="1"/>
        <end position="13"/>
    </location>
</feature>
<evidence type="ECO:0000256" key="6">
    <source>
        <dbReference type="ARBA" id="ARBA00023098"/>
    </source>
</evidence>
<feature type="transmembrane region" description="Helical" evidence="10">
    <location>
        <begin position="201"/>
        <end position="220"/>
    </location>
</feature>
<proteinExistence type="inferred from homology"/>
<dbReference type="GO" id="GO:0005789">
    <property type="term" value="C:endoplasmic reticulum membrane"/>
    <property type="evidence" value="ECO:0007669"/>
    <property type="project" value="UniProtKB-SubCell"/>
</dbReference>
<feature type="active site" evidence="8">
    <location>
        <position position="292"/>
    </location>
</feature>
<dbReference type="PANTHER" id="PTHR23129">
    <property type="entry name" value="ACYL-COENZYME A DIPHOSPHATASE FITM2"/>
    <property type="match status" value="1"/>
</dbReference>
<evidence type="ECO:0000256" key="1">
    <source>
        <dbReference type="ARBA" id="ARBA00004477"/>
    </source>
</evidence>
<keyword evidence="8" id="KW-1208">Phospholipid metabolism</keyword>
<keyword evidence="6" id="KW-0443">Lipid metabolism</keyword>
<name>A0A6G1GWX9_9PEZI</name>
<dbReference type="GO" id="GO:0008654">
    <property type="term" value="P:phospholipid biosynthetic process"/>
    <property type="evidence" value="ECO:0007669"/>
    <property type="project" value="UniProtKB-KW"/>
</dbReference>
<comment type="catalytic activity">
    <reaction evidence="8">
        <text>hexadecanoyl-CoA + H2O = S-hexadecanoyl-4'-phosphopantetheine + adenosine 3',5'-bisphosphate + 2 H(+)</text>
        <dbReference type="Rhea" id="RHEA:50032"/>
        <dbReference type="ChEBI" id="CHEBI:15377"/>
        <dbReference type="ChEBI" id="CHEBI:15378"/>
        <dbReference type="ChEBI" id="CHEBI:57379"/>
        <dbReference type="ChEBI" id="CHEBI:58343"/>
        <dbReference type="ChEBI" id="CHEBI:132018"/>
    </reaction>
</comment>
<organism evidence="11 12">
    <name type="scientific">Aulographum hederae CBS 113979</name>
    <dbReference type="NCBI Taxonomy" id="1176131"/>
    <lineage>
        <taxon>Eukaryota</taxon>
        <taxon>Fungi</taxon>
        <taxon>Dikarya</taxon>
        <taxon>Ascomycota</taxon>
        <taxon>Pezizomycotina</taxon>
        <taxon>Dothideomycetes</taxon>
        <taxon>Pleosporomycetidae</taxon>
        <taxon>Aulographales</taxon>
        <taxon>Aulographaceae</taxon>
    </lineage>
</organism>
<comment type="similarity">
    <text evidence="8">Belongs to the FIT family. Fungal FIT2B/SCS3 subfamily.</text>
</comment>
<keyword evidence="3 8" id="KW-0378">Hydrolase</keyword>
<feature type="transmembrane region" description="Helical" evidence="10">
    <location>
        <begin position="298"/>
        <end position="318"/>
    </location>
</feature>
<dbReference type="PANTHER" id="PTHR23129:SF0">
    <property type="entry name" value="ACYL-COENZYME A DIPHOSPHATASE FITM2"/>
    <property type="match status" value="1"/>
</dbReference>
<dbReference type="Proteomes" id="UP000800041">
    <property type="component" value="Unassembled WGS sequence"/>
</dbReference>
<evidence type="ECO:0000256" key="7">
    <source>
        <dbReference type="ARBA" id="ARBA00023136"/>
    </source>
</evidence>
<feature type="transmembrane region" description="Helical" evidence="10">
    <location>
        <begin position="272"/>
        <end position="291"/>
    </location>
</feature>
<feature type="region of interest" description="Disordered" evidence="9">
    <location>
        <begin position="1"/>
        <end position="25"/>
    </location>
</feature>
<protein>
    <recommendedName>
        <fullName evidence="8">Acyl-coenzyme A diphosphatase SCS3</fullName>
        <ecNumber evidence="8">3.6.1.-</ecNumber>
    </recommendedName>
    <alternativeName>
        <fullName evidence="8">FIT family protein SCS3</fullName>
    </alternativeName>
</protein>
<dbReference type="InterPro" id="IPR019388">
    <property type="entry name" value="FIT"/>
</dbReference>
<dbReference type="OrthoDB" id="5579088at2759"/>
<sequence>MAGTSPPRTTNGTAIKKLPQTTPQQQPFLPTTLESLLLAIYPVILLLGSTYSLLSPLTRGIAYEPTLQSHAPHLAPSYFARKRNVFNLYFVKIGWFWTTVAVLVFAFTHPSFGPGLALTRRRVNVLVRWAGATLCWMVTTQWFFGPPLIDRSFRLTGGACEIMADPARVEEMGAKEEFVTSAACKLAGGVWKGGHDISGHVFLLVLGSAIIGLEVLPVVWKLPGLRELRTVVMPDGAVKHASALSATVPEQDRVAEKEMKGVDAAGSLGTKFALAVMGLKLWMLLMTAVFFHTWFEKFTGLGVGLFSIWMVYLLPRAVPQVRALTGMPGI</sequence>
<comment type="function">
    <text evidence="8">Fatty acyl-coenzyme A (CoA) diphosphatase that hydrolyzes fatty acyl-CoA to yield acyl-4'-phosphopantetheine and adenosine 3',5'-bisphosphate. Preferentially hydrolyzes unsaturated long-chain acyl-CoA substrates in the endoplasmic reticulum (ER) lumen. This catalytic activity is required for maintaining ER structure and for lipid droplets (LDs) biogenesis, which are lipid storage organelles involved in maintaining lipid and energy homeostasis. May directly bind to diacylglycerol (DAGs) and triacylglycerol, which is also important for LD biogenesis. May support directional budding of nacent LDs from the ER into the cytosol by reducing DAG levels at sites of LD formation. May play a role in the regulation of cell morphology and cytoskeletal organization. Involved in phospholipid biosynthesis.</text>
</comment>
<evidence type="ECO:0000256" key="8">
    <source>
        <dbReference type="HAMAP-Rule" id="MF_03231"/>
    </source>
</evidence>
<evidence type="ECO:0000256" key="5">
    <source>
        <dbReference type="ARBA" id="ARBA00022989"/>
    </source>
</evidence>
<dbReference type="InterPro" id="IPR046400">
    <property type="entry name" value="SCS3"/>
</dbReference>
<dbReference type="GO" id="GO:0140042">
    <property type="term" value="P:lipid droplet formation"/>
    <property type="evidence" value="ECO:0007669"/>
    <property type="project" value="UniProtKB-UniRule"/>
</dbReference>
<comment type="catalytic activity">
    <reaction evidence="8">
        <text>(9Z)-octadecenoyl-CoA + H2O = S-(9Z-octadecenoyl)-4'-phosphopantetheine + adenosine 3',5'-bisphosphate + 2 H(+)</text>
        <dbReference type="Rhea" id="RHEA:65564"/>
        <dbReference type="ChEBI" id="CHEBI:15377"/>
        <dbReference type="ChEBI" id="CHEBI:15378"/>
        <dbReference type="ChEBI" id="CHEBI:57387"/>
        <dbReference type="ChEBI" id="CHEBI:58343"/>
        <dbReference type="ChEBI" id="CHEBI:156553"/>
    </reaction>
</comment>
<feature type="transmembrane region" description="Helical" evidence="10">
    <location>
        <begin position="36"/>
        <end position="54"/>
    </location>
</feature>
<keyword evidence="8" id="KW-0594">Phospholipid biosynthesis</keyword>
<keyword evidence="7 8" id="KW-0472">Membrane</keyword>
<comment type="catalytic activity">
    <reaction evidence="8">
        <text>an acyl-CoA + H2O = an acyl-4'-phosphopantetheine + adenosine 3',5'-bisphosphate + 2 H(+)</text>
        <dbReference type="Rhea" id="RHEA:50044"/>
        <dbReference type="ChEBI" id="CHEBI:15377"/>
        <dbReference type="ChEBI" id="CHEBI:15378"/>
        <dbReference type="ChEBI" id="CHEBI:58342"/>
        <dbReference type="ChEBI" id="CHEBI:58343"/>
        <dbReference type="ChEBI" id="CHEBI:132023"/>
    </reaction>
</comment>
<dbReference type="EMBL" id="ML977163">
    <property type="protein sequence ID" value="KAF1985259.1"/>
    <property type="molecule type" value="Genomic_DNA"/>
</dbReference>
<evidence type="ECO:0000256" key="9">
    <source>
        <dbReference type="SAM" id="MobiDB-lite"/>
    </source>
</evidence>
<feature type="active site" evidence="8">
    <location>
        <position position="200"/>
    </location>
</feature>
<gene>
    <name evidence="8" type="primary">SCS3</name>
    <name evidence="8" type="synonym">FIT2B</name>
    <name evidence="11" type="ORF">K402DRAFT_394955</name>
</gene>
<comment type="subcellular location">
    <subcellularLocation>
        <location evidence="1 8">Endoplasmic reticulum membrane</location>
        <topology evidence="1 8">Multi-pass membrane protein</topology>
    </subcellularLocation>
</comment>
<accession>A0A6G1GWX9</accession>
<dbReference type="EC" id="3.6.1.-" evidence="8"/>
<dbReference type="HAMAP" id="MF_03231">
    <property type="entry name" value="SCS3"/>
    <property type="match status" value="1"/>
</dbReference>
<keyword evidence="4 8" id="KW-0256">Endoplasmic reticulum</keyword>
<evidence type="ECO:0000256" key="4">
    <source>
        <dbReference type="ARBA" id="ARBA00022824"/>
    </source>
</evidence>
<evidence type="ECO:0000313" key="12">
    <source>
        <dbReference type="Proteomes" id="UP000800041"/>
    </source>
</evidence>